<evidence type="ECO:0000313" key="2">
    <source>
        <dbReference type="EMBL" id="RNL78629.1"/>
    </source>
</evidence>
<dbReference type="Pfam" id="PF11303">
    <property type="entry name" value="DUF3105"/>
    <property type="match status" value="1"/>
</dbReference>
<dbReference type="AlphaFoldDB" id="A0A3N0DSP0"/>
<accession>A0A3N0DSP0</accession>
<dbReference type="Proteomes" id="UP000277094">
    <property type="component" value="Unassembled WGS sequence"/>
</dbReference>
<sequence length="245" mass="27119">MAKKNAKNTERRAMVEQMRAEQARKERMRSLGILGVCVVIVVGLLGVAVVKVIQDNNKQDKLNSQSLRDLGVSASAASCDPIKTTKTDKNQTHIPAPTPITYNDAPPAFGPHRPQPEPFGRAFYTDDRPDVAVLVHNEEHGYTIAWYDDTAAKDKTEMAQLETIANKYKSANERFIAVPWHSSDGAAFPEGKHIALTRWSAKAGDPSNEADQRGNWQYCGQVSGAVIDDFFKKWPNEQSPEPGLM</sequence>
<keyword evidence="3" id="KW-1185">Reference proteome</keyword>
<organism evidence="2 3">
    <name type="scientific">Nocardioides marmorisolisilvae</name>
    <dbReference type="NCBI Taxonomy" id="1542737"/>
    <lineage>
        <taxon>Bacteria</taxon>
        <taxon>Bacillati</taxon>
        <taxon>Actinomycetota</taxon>
        <taxon>Actinomycetes</taxon>
        <taxon>Propionibacteriales</taxon>
        <taxon>Nocardioidaceae</taxon>
        <taxon>Nocardioides</taxon>
    </lineage>
</organism>
<feature type="transmembrane region" description="Helical" evidence="1">
    <location>
        <begin position="31"/>
        <end position="53"/>
    </location>
</feature>
<evidence type="ECO:0000256" key="1">
    <source>
        <dbReference type="SAM" id="Phobius"/>
    </source>
</evidence>
<evidence type="ECO:0000313" key="3">
    <source>
        <dbReference type="Proteomes" id="UP000277094"/>
    </source>
</evidence>
<dbReference type="EMBL" id="RJSG01000002">
    <property type="protein sequence ID" value="RNL78629.1"/>
    <property type="molecule type" value="Genomic_DNA"/>
</dbReference>
<dbReference type="OrthoDB" id="9809840at2"/>
<keyword evidence="1" id="KW-1133">Transmembrane helix</keyword>
<protein>
    <submittedName>
        <fullName evidence="2">DUF3105 domain-containing protein</fullName>
    </submittedName>
</protein>
<gene>
    <name evidence="2" type="ORF">EFL95_05960</name>
</gene>
<comment type="caution">
    <text evidence="2">The sequence shown here is derived from an EMBL/GenBank/DDBJ whole genome shotgun (WGS) entry which is preliminary data.</text>
</comment>
<dbReference type="RefSeq" id="WP_123233130.1">
    <property type="nucleotide sequence ID" value="NZ_RJSG01000002.1"/>
</dbReference>
<proteinExistence type="predicted"/>
<keyword evidence="1" id="KW-0472">Membrane</keyword>
<keyword evidence="1" id="KW-0812">Transmembrane</keyword>
<reference evidence="2 3" key="1">
    <citation type="submission" date="2018-11" db="EMBL/GenBank/DDBJ databases">
        <authorList>
            <person name="Li F."/>
        </authorList>
    </citation>
    <scope>NUCLEOTIDE SEQUENCE [LARGE SCALE GENOMIC DNA]</scope>
    <source>
        <strain evidence="2 3">KIS18-7</strain>
    </source>
</reference>
<dbReference type="InterPro" id="IPR021454">
    <property type="entry name" value="DUF3105"/>
</dbReference>
<name>A0A3N0DSP0_9ACTN</name>